<feature type="chain" id="PRO_5009306391" evidence="1">
    <location>
        <begin position="20"/>
        <end position="85"/>
    </location>
</feature>
<name>A0A1I7SP79_BURXY</name>
<evidence type="ECO:0000313" key="4">
    <source>
        <dbReference type="WBParaSite" id="BXY_1487100.1"/>
    </source>
</evidence>
<dbReference type="Pfam" id="PF06367">
    <property type="entry name" value="Drf_FH3"/>
    <property type="match status" value="1"/>
</dbReference>
<protein>
    <submittedName>
        <fullName evidence="4">Drf_FH3 domain-containing protein</fullName>
    </submittedName>
</protein>
<dbReference type="AlphaFoldDB" id="A0A1I7SP79"/>
<dbReference type="SUPFAM" id="SSF48371">
    <property type="entry name" value="ARM repeat"/>
    <property type="match status" value="1"/>
</dbReference>
<evidence type="ECO:0000256" key="1">
    <source>
        <dbReference type="SAM" id="SignalP"/>
    </source>
</evidence>
<dbReference type="InterPro" id="IPR010472">
    <property type="entry name" value="FH3_dom"/>
</dbReference>
<organism evidence="3 4">
    <name type="scientific">Bursaphelenchus xylophilus</name>
    <name type="common">Pinewood nematode worm</name>
    <name type="synonym">Aphelenchoides xylophilus</name>
    <dbReference type="NCBI Taxonomy" id="6326"/>
    <lineage>
        <taxon>Eukaryota</taxon>
        <taxon>Metazoa</taxon>
        <taxon>Ecdysozoa</taxon>
        <taxon>Nematoda</taxon>
        <taxon>Chromadorea</taxon>
        <taxon>Rhabditida</taxon>
        <taxon>Tylenchina</taxon>
        <taxon>Tylenchomorpha</taxon>
        <taxon>Aphelenchoidea</taxon>
        <taxon>Aphelenchoididae</taxon>
        <taxon>Bursaphelenchus</taxon>
    </lineage>
</organism>
<dbReference type="InterPro" id="IPR016024">
    <property type="entry name" value="ARM-type_fold"/>
</dbReference>
<evidence type="ECO:0000259" key="2">
    <source>
        <dbReference type="Pfam" id="PF06367"/>
    </source>
</evidence>
<proteinExistence type="predicted"/>
<dbReference type="eggNOG" id="KOG1922">
    <property type="taxonomic scope" value="Eukaryota"/>
</dbReference>
<dbReference type="InterPro" id="IPR011989">
    <property type="entry name" value="ARM-like"/>
</dbReference>
<evidence type="ECO:0000313" key="3">
    <source>
        <dbReference type="Proteomes" id="UP000095284"/>
    </source>
</evidence>
<keyword evidence="1" id="KW-0732">Signal</keyword>
<sequence length="85" mass="9325">LFALEILAGLCLAADGGHSAVLKAFTDATPLLGERTRFQKLVDELHRQHGQARDTERVRVALMSLINALLKSGPAEVGFEIFFDF</sequence>
<reference evidence="4" key="1">
    <citation type="submission" date="2016-11" db="UniProtKB">
        <authorList>
            <consortium name="WormBaseParasite"/>
        </authorList>
    </citation>
    <scope>IDENTIFICATION</scope>
</reference>
<dbReference type="GO" id="GO:0003779">
    <property type="term" value="F:actin binding"/>
    <property type="evidence" value="ECO:0007669"/>
    <property type="project" value="InterPro"/>
</dbReference>
<dbReference type="Proteomes" id="UP000095284">
    <property type="component" value="Unplaced"/>
</dbReference>
<feature type="domain" description="Formin FH3" evidence="2">
    <location>
        <begin position="18"/>
        <end position="74"/>
    </location>
</feature>
<feature type="signal peptide" evidence="1">
    <location>
        <begin position="1"/>
        <end position="19"/>
    </location>
</feature>
<dbReference type="Gene3D" id="1.25.10.10">
    <property type="entry name" value="Leucine-rich Repeat Variant"/>
    <property type="match status" value="1"/>
</dbReference>
<dbReference type="WBParaSite" id="BXY_1487100.1">
    <property type="protein sequence ID" value="BXY_1487100.1"/>
    <property type="gene ID" value="BXY_1487100"/>
</dbReference>
<accession>A0A1I7SP79</accession>